<dbReference type="RefSeq" id="WP_208004803.1">
    <property type="nucleotide sequence ID" value="NZ_JAGDFX010000005.1"/>
</dbReference>
<dbReference type="SUPFAM" id="SSF47226">
    <property type="entry name" value="Histidine-containing phosphotransfer domain, HPT domain"/>
    <property type="match status" value="1"/>
</dbReference>
<feature type="modified residue" description="Phosphohistidine" evidence="2">
    <location>
        <position position="66"/>
    </location>
</feature>
<comment type="caution">
    <text evidence="4">The sequence shown here is derived from an EMBL/GenBank/DDBJ whole genome shotgun (WGS) entry which is preliminary data.</text>
</comment>
<keyword evidence="1" id="KW-0902">Two-component regulatory system</keyword>
<evidence type="ECO:0000259" key="3">
    <source>
        <dbReference type="PROSITE" id="PS50894"/>
    </source>
</evidence>
<keyword evidence="2" id="KW-0597">Phosphoprotein</keyword>
<gene>
    <name evidence="4" type="ORF">J3U76_05205</name>
</gene>
<sequence length="123" mass="14123">MINWQVLQAQLPVLDEYQLQRMDQTLGTVVIERLLRLFIEDSQQLDDRLQQAYQQSDFMGMAAHCHSLKSACGSYGALRCQYVSEKLEESCQLQDEEVITLQISVWQTALAATLEAVKERLTK</sequence>
<name>A0ABS3NEN3_9GAMM</name>
<evidence type="ECO:0000313" key="5">
    <source>
        <dbReference type="Proteomes" id="UP000664882"/>
    </source>
</evidence>
<keyword evidence="5" id="KW-1185">Reference proteome</keyword>
<dbReference type="Proteomes" id="UP000664882">
    <property type="component" value="Unassembled WGS sequence"/>
</dbReference>
<dbReference type="InterPro" id="IPR036641">
    <property type="entry name" value="HPT_dom_sf"/>
</dbReference>
<dbReference type="Gene3D" id="1.20.120.160">
    <property type="entry name" value="HPT domain"/>
    <property type="match status" value="1"/>
</dbReference>
<feature type="domain" description="HPt" evidence="3">
    <location>
        <begin position="27"/>
        <end position="123"/>
    </location>
</feature>
<evidence type="ECO:0000313" key="4">
    <source>
        <dbReference type="EMBL" id="MBO1519037.1"/>
    </source>
</evidence>
<dbReference type="PROSITE" id="PS50894">
    <property type="entry name" value="HPT"/>
    <property type="match status" value="1"/>
</dbReference>
<dbReference type="InterPro" id="IPR008207">
    <property type="entry name" value="Sig_transdc_His_kin_Hpt_dom"/>
</dbReference>
<dbReference type="Pfam" id="PF01627">
    <property type="entry name" value="Hpt"/>
    <property type="match status" value="1"/>
</dbReference>
<proteinExistence type="predicted"/>
<protein>
    <submittedName>
        <fullName evidence="4">Hpt domain-containing protein</fullName>
    </submittedName>
</protein>
<organism evidence="4 5">
    <name type="scientific">Oceanisphaera pacifica</name>
    <dbReference type="NCBI Taxonomy" id="2818389"/>
    <lineage>
        <taxon>Bacteria</taxon>
        <taxon>Pseudomonadati</taxon>
        <taxon>Pseudomonadota</taxon>
        <taxon>Gammaproteobacteria</taxon>
        <taxon>Aeromonadales</taxon>
        <taxon>Aeromonadaceae</taxon>
        <taxon>Oceanisphaera</taxon>
    </lineage>
</organism>
<reference evidence="4 5" key="1">
    <citation type="submission" date="2021-03" db="EMBL/GenBank/DDBJ databases">
        <title>Oceanisphaera sp. nov., isolated from the intestine.</title>
        <authorList>
            <person name="Zhao L.-H."/>
            <person name="Shi L.-F."/>
        </authorList>
    </citation>
    <scope>NUCLEOTIDE SEQUENCE [LARGE SCALE GENOMIC DNA]</scope>
    <source>
        <strain evidence="4 5">DM8</strain>
    </source>
</reference>
<dbReference type="EMBL" id="JAGDFX010000005">
    <property type="protein sequence ID" value="MBO1519037.1"/>
    <property type="molecule type" value="Genomic_DNA"/>
</dbReference>
<evidence type="ECO:0000256" key="2">
    <source>
        <dbReference type="PROSITE-ProRule" id="PRU00110"/>
    </source>
</evidence>
<accession>A0ABS3NEN3</accession>
<evidence type="ECO:0000256" key="1">
    <source>
        <dbReference type="ARBA" id="ARBA00023012"/>
    </source>
</evidence>